<evidence type="ECO:0000313" key="2">
    <source>
        <dbReference type="Proteomes" id="UP000249524"/>
    </source>
</evidence>
<dbReference type="PROSITE" id="PS51318">
    <property type="entry name" value="TAT"/>
    <property type="match status" value="1"/>
</dbReference>
<dbReference type="PANTHER" id="PTHR43737:SF1">
    <property type="entry name" value="DUF1501 DOMAIN-CONTAINING PROTEIN"/>
    <property type="match status" value="1"/>
</dbReference>
<gene>
    <name evidence="1" type="ORF">DJ019_09780</name>
</gene>
<comment type="caution">
    <text evidence="1">The sequence shown here is derived from an EMBL/GenBank/DDBJ whole genome shotgun (WGS) entry which is preliminary data.</text>
</comment>
<name>A0A328BGZ6_9CAUL</name>
<protein>
    <recommendedName>
        <fullName evidence="3">DUF1501 domain-containing protein</fullName>
    </recommendedName>
</protein>
<evidence type="ECO:0000313" key="1">
    <source>
        <dbReference type="EMBL" id="RAK66520.1"/>
    </source>
</evidence>
<evidence type="ECO:0008006" key="3">
    <source>
        <dbReference type="Google" id="ProtNLM"/>
    </source>
</evidence>
<reference evidence="1 2" key="1">
    <citation type="submission" date="2018-05" db="EMBL/GenBank/DDBJ databases">
        <authorList>
            <person name="Lanie J.A."/>
            <person name="Ng W.-L."/>
            <person name="Kazmierczak K.M."/>
            <person name="Andrzejewski T.M."/>
            <person name="Davidsen T.M."/>
            <person name="Wayne K.J."/>
            <person name="Tettelin H."/>
            <person name="Glass J.I."/>
            <person name="Rusch D."/>
            <person name="Podicherti R."/>
            <person name="Tsui H.-C.T."/>
            <person name="Winkler M.E."/>
        </authorList>
    </citation>
    <scope>NUCLEOTIDE SEQUENCE [LARGE SCALE GENOMIC DNA]</scope>
    <source>
        <strain evidence="1 2">BUT-10</strain>
    </source>
</reference>
<proteinExistence type="predicted"/>
<accession>A0A328BGZ6</accession>
<dbReference type="PANTHER" id="PTHR43737">
    <property type="entry name" value="BLL7424 PROTEIN"/>
    <property type="match status" value="1"/>
</dbReference>
<sequence length="515" mass="53405">MSGVMDRRHLLRLGGAFSGLGVAAPFALQLAAAGSAAGQSAPDYKALVCVFLFGGNDSHNTVLATDQDSWGRYFAARNTGADPIALMPPGTAPTPVGQTNAVTGRVAEADMPEAWGGVLPITPRTAQPVPPGTTASTRTFALHPFLGPLQTLFSQGRLAILANVGTLIQPTTKAQYQARSVSLPTSLFSHNDQQSTWQALSTEGARTGWGGRFADLVAGMNGQSTLFTAVSTGGNAVFLSGQSVVQYQLSTGAQPAVVISGAQGASLFGSTAAPGRVRDLITDTNLSSSFAADYSTVVARSISAAGAVNGAFAQPIVTGVAAAPAYTNPITGRTETNTLALQLQTVARMIAASATLGVRRQVFFVSLGGWDTHDFQNTTQPNLLAKVAHALSYFDGALSSIGGIDRRSQVTTFTASDFSRTFSTNGDGTDHAWGGHHFIMGGAVNGGDIYGQYPTLGLDVGGFNNPDNVGGALIPTTSVDQYGATLGRWFGASDAEIDIIFPRLRNFGTRYLGFV</sequence>
<dbReference type="Pfam" id="PF07394">
    <property type="entry name" value="DUF1501"/>
    <property type="match status" value="1"/>
</dbReference>
<dbReference type="InterPro" id="IPR006311">
    <property type="entry name" value="TAT_signal"/>
</dbReference>
<dbReference type="InterPro" id="IPR010869">
    <property type="entry name" value="DUF1501"/>
</dbReference>
<dbReference type="OrthoDB" id="9779968at2"/>
<dbReference type="Proteomes" id="UP000249524">
    <property type="component" value="Unassembled WGS sequence"/>
</dbReference>
<organism evidence="1 2">
    <name type="scientific">Phenylobacterium kunshanense</name>
    <dbReference type="NCBI Taxonomy" id="1445034"/>
    <lineage>
        <taxon>Bacteria</taxon>
        <taxon>Pseudomonadati</taxon>
        <taxon>Pseudomonadota</taxon>
        <taxon>Alphaproteobacteria</taxon>
        <taxon>Caulobacterales</taxon>
        <taxon>Caulobacteraceae</taxon>
        <taxon>Phenylobacterium</taxon>
    </lineage>
</organism>
<dbReference type="AlphaFoldDB" id="A0A328BGZ6"/>
<dbReference type="EMBL" id="QFYS01000003">
    <property type="protein sequence ID" value="RAK66520.1"/>
    <property type="molecule type" value="Genomic_DNA"/>
</dbReference>
<keyword evidence="2" id="KW-1185">Reference proteome</keyword>